<evidence type="ECO:0000313" key="1">
    <source>
        <dbReference type="EMBL" id="JAH50234.1"/>
    </source>
</evidence>
<reference evidence="1" key="2">
    <citation type="journal article" date="2015" name="Fish Shellfish Immunol.">
        <title>Early steps in the European eel (Anguilla anguilla)-Vibrio vulnificus interaction in the gills: Role of the RtxA13 toxin.</title>
        <authorList>
            <person name="Callol A."/>
            <person name="Pajuelo D."/>
            <person name="Ebbesson L."/>
            <person name="Teles M."/>
            <person name="MacKenzie S."/>
            <person name="Amaro C."/>
        </authorList>
    </citation>
    <scope>NUCLEOTIDE SEQUENCE</scope>
</reference>
<name>A0A0E9T995_ANGAN</name>
<organism evidence="1">
    <name type="scientific">Anguilla anguilla</name>
    <name type="common">European freshwater eel</name>
    <name type="synonym">Muraena anguilla</name>
    <dbReference type="NCBI Taxonomy" id="7936"/>
    <lineage>
        <taxon>Eukaryota</taxon>
        <taxon>Metazoa</taxon>
        <taxon>Chordata</taxon>
        <taxon>Craniata</taxon>
        <taxon>Vertebrata</taxon>
        <taxon>Euteleostomi</taxon>
        <taxon>Actinopterygii</taxon>
        <taxon>Neopterygii</taxon>
        <taxon>Teleostei</taxon>
        <taxon>Anguilliformes</taxon>
        <taxon>Anguillidae</taxon>
        <taxon>Anguilla</taxon>
    </lineage>
</organism>
<sequence>MNPVSIFIKILRIADDKPIGTASLISYKRKVLSSFYIKFTFARL</sequence>
<dbReference type="EMBL" id="GBXM01058343">
    <property type="protein sequence ID" value="JAH50234.1"/>
    <property type="molecule type" value="Transcribed_RNA"/>
</dbReference>
<dbReference type="AlphaFoldDB" id="A0A0E9T995"/>
<accession>A0A0E9T995</accession>
<protein>
    <submittedName>
        <fullName evidence="1">Uncharacterized protein</fullName>
    </submittedName>
</protein>
<proteinExistence type="predicted"/>
<reference evidence="1" key="1">
    <citation type="submission" date="2014-11" db="EMBL/GenBank/DDBJ databases">
        <authorList>
            <person name="Amaro Gonzalez C."/>
        </authorList>
    </citation>
    <scope>NUCLEOTIDE SEQUENCE</scope>
</reference>